<accession>A0ABX8UN09</accession>
<reference evidence="2 3" key="1">
    <citation type="submission" date="2021-07" db="EMBL/GenBank/DDBJ databases">
        <title>Paraburkholderia edwinii protects Aspergillus sp. from phenazines by acting as a toxin sponge.</title>
        <authorList>
            <person name="Dahlstrom K.M."/>
            <person name="Newman D.K."/>
        </authorList>
    </citation>
    <scope>NUCLEOTIDE SEQUENCE [LARGE SCALE GENOMIC DNA]</scope>
    <source>
        <strain evidence="2 3">Pe01</strain>
    </source>
</reference>
<dbReference type="RefSeq" id="WP_219799686.1">
    <property type="nucleotide sequence ID" value="NZ_CP080095.1"/>
</dbReference>
<keyword evidence="3" id="KW-1185">Reference proteome</keyword>
<feature type="compositionally biased region" description="Low complexity" evidence="1">
    <location>
        <begin position="58"/>
        <end position="73"/>
    </location>
</feature>
<organism evidence="2 3">
    <name type="scientific">Paraburkholderia edwinii</name>
    <dbReference type="NCBI Taxonomy" id="2861782"/>
    <lineage>
        <taxon>Bacteria</taxon>
        <taxon>Pseudomonadati</taxon>
        <taxon>Pseudomonadota</taxon>
        <taxon>Betaproteobacteria</taxon>
        <taxon>Burkholderiales</taxon>
        <taxon>Burkholderiaceae</taxon>
        <taxon>Paraburkholderia</taxon>
    </lineage>
</organism>
<sequence length="106" mass="10875">MATTKPGTGKDNPEPLDPSEESPTETSKPIGDAIPTPVEPGVNQPLPEKNEQPEKDNQANSADSADPADATDPLGDPDPPKGVPAPGPSDFALREFIGNRSHAGAA</sequence>
<evidence type="ECO:0000256" key="1">
    <source>
        <dbReference type="SAM" id="MobiDB-lite"/>
    </source>
</evidence>
<evidence type="ECO:0000313" key="3">
    <source>
        <dbReference type="Proteomes" id="UP000826462"/>
    </source>
</evidence>
<protein>
    <submittedName>
        <fullName evidence="2">Uncharacterized protein</fullName>
    </submittedName>
</protein>
<feature type="region of interest" description="Disordered" evidence="1">
    <location>
        <begin position="1"/>
        <end position="106"/>
    </location>
</feature>
<dbReference type="Proteomes" id="UP000826462">
    <property type="component" value="Chromosome 1"/>
</dbReference>
<dbReference type="EMBL" id="CP080095">
    <property type="protein sequence ID" value="QYD70371.1"/>
    <property type="molecule type" value="Genomic_DNA"/>
</dbReference>
<gene>
    <name evidence="2" type="ORF">KZJ38_08810</name>
</gene>
<feature type="compositionally biased region" description="Basic and acidic residues" evidence="1">
    <location>
        <begin position="48"/>
        <end position="57"/>
    </location>
</feature>
<proteinExistence type="predicted"/>
<feature type="compositionally biased region" description="Pro residues" evidence="1">
    <location>
        <begin position="76"/>
        <end position="87"/>
    </location>
</feature>
<evidence type="ECO:0000313" key="2">
    <source>
        <dbReference type="EMBL" id="QYD70371.1"/>
    </source>
</evidence>
<name>A0ABX8UN09_9BURK</name>